<dbReference type="EMBL" id="NESQ01000002">
    <property type="protein sequence ID" value="PUU84251.1"/>
    <property type="molecule type" value="Genomic_DNA"/>
</dbReference>
<name>A0A2T7A940_TUBBO</name>
<feature type="signal peptide" evidence="1">
    <location>
        <begin position="1"/>
        <end position="18"/>
    </location>
</feature>
<dbReference type="GO" id="GO:0009976">
    <property type="term" value="F:tocopherol cyclase activity"/>
    <property type="evidence" value="ECO:0007669"/>
    <property type="project" value="InterPro"/>
</dbReference>
<feature type="chain" id="PRO_5015642278" description="Tocopherol cyclase-domain-containing protein" evidence="1">
    <location>
        <begin position="19"/>
        <end position="390"/>
    </location>
</feature>
<evidence type="ECO:0008006" key="4">
    <source>
        <dbReference type="Google" id="ProtNLM"/>
    </source>
</evidence>
<accession>A0A2T7A940</accession>
<dbReference type="SUPFAM" id="SSF159245">
    <property type="entry name" value="AttH-like"/>
    <property type="match status" value="1"/>
</dbReference>
<dbReference type="PANTHER" id="PTHR35309">
    <property type="match status" value="1"/>
</dbReference>
<dbReference type="OrthoDB" id="5421239at2759"/>
<dbReference type="PANTHER" id="PTHR35309:SF4">
    <property type="entry name" value="TOCOPHEROL CYCLASE"/>
    <property type="match status" value="1"/>
</dbReference>
<proteinExistence type="predicted"/>
<comment type="caution">
    <text evidence="2">The sequence shown here is derived from an EMBL/GenBank/DDBJ whole genome shotgun (WGS) entry which is preliminary data.</text>
</comment>
<protein>
    <recommendedName>
        <fullName evidence="4">Tocopherol cyclase-domain-containing protein</fullName>
    </recommendedName>
</protein>
<evidence type="ECO:0000313" key="3">
    <source>
        <dbReference type="Proteomes" id="UP000244722"/>
    </source>
</evidence>
<keyword evidence="1" id="KW-0732">Signal</keyword>
<evidence type="ECO:0000256" key="1">
    <source>
        <dbReference type="SAM" id="SignalP"/>
    </source>
</evidence>
<reference evidence="2 3" key="1">
    <citation type="submission" date="2017-04" db="EMBL/GenBank/DDBJ databases">
        <title>Draft genome sequence of Tuber borchii Vittad., a whitish edible truffle.</title>
        <authorList>
            <consortium name="DOE Joint Genome Institute"/>
            <person name="Murat C."/>
            <person name="Kuo A."/>
            <person name="Barry K.W."/>
            <person name="Clum A."/>
            <person name="Dockter R.B."/>
            <person name="Fauchery L."/>
            <person name="Iotti M."/>
            <person name="Kohler A."/>
            <person name="Labutti K."/>
            <person name="Lindquist E.A."/>
            <person name="Lipzen A."/>
            <person name="Ohm R.A."/>
            <person name="Wang M."/>
            <person name="Grigoriev I.V."/>
            <person name="Zambonelli A."/>
            <person name="Martin F.M."/>
        </authorList>
    </citation>
    <scope>NUCLEOTIDE SEQUENCE [LARGE SCALE GENOMIC DNA]</scope>
    <source>
        <strain evidence="2 3">Tbo3840</strain>
    </source>
</reference>
<evidence type="ECO:0000313" key="2">
    <source>
        <dbReference type="EMBL" id="PUU84251.1"/>
    </source>
</evidence>
<dbReference type="InterPro" id="IPR025893">
    <property type="entry name" value="Tocopherol_cyclase"/>
</dbReference>
<sequence length="390" mass="43716">MLTILFSLLKEPILLLLSLLLPRFKRDHFAPHPTTPFEGYYTRILTPEATILLIFSSVRRATHKPHYVHFSYLPHPSSPSGGESLRIDLFPTITDQRLPRVAGSNVQPFRRVVGGGIGEYTVTPEKQTYSLHLPGGVEVDVQLTERTPWHKGEELSSPEGALGELVHLLPIHWHVFSIDSRAEYHIHIPGRAGQEEISGIGRAHIEKNWGVAFPSGWTWAQAFLPPTPSETAPSNDNGEFKLSLAGGQTLFQKAYLLSYTSPTTILRFKPPFSLLPFTLSTPFCSEEIDSRAGLFKISVADFTHKIVLTVKGPEMHRGWVGLHCPLSGGHGNVFAYENFEGVVEVCVFRRRLEGWGYKWREVERKRMDGCALEFGGGYSFRVRAEGGKFD</sequence>
<keyword evidence="3" id="KW-1185">Reference proteome</keyword>
<dbReference type="AlphaFoldDB" id="A0A2T7A940"/>
<dbReference type="Proteomes" id="UP000244722">
    <property type="component" value="Unassembled WGS sequence"/>
</dbReference>
<organism evidence="2 3">
    <name type="scientific">Tuber borchii</name>
    <name type="common">White truffle</name>
    <dbReference type="NCBI Taxonomy" id="42251"/>
    <lineage>
        <taxon>Eukaryota</taxon>
        <taxon>Fungi</taxon>
        <taxon>Dikarya</taxon>
        <taxon>Ascomycota</taxon>
        <taxon>Pezizomycotina</taxon>
        <taxon>Pezizomycetes</taxon>
        <taxon>Pezizales</taxon>
        <taxon>Tuberaceae</taxon>
        <taxon>Tuber</taxon>
    </lineage>
</organism>
<gene>
    <name evidence="2" type="ORF">B9Z19DRAFT_1070516</name>
</gene>